<reference evidence="2" key="1">
    <citation type="submission" date="2021-09" db="EMBL/GenBank/DDBJ databases">
        <authorList>
            <person name="Liu Y."/>
        </authorList>
    </citation>
    <scope>NUCLEOTIDE SEQUENCE</scope>
</reference>
<keyword evidence="1" id="KW-0175">Coiled coil</keyword>
<accession>A0AAE8XDZ5</accession>
<dbReference type="Proteomes" id="UP000827914">
    <property type="component" value="Segment"/>
</dbReference>
<proteinExistence type="predicted"/>
<evidence type="ECO:0000313" key="2">
    <source>
        <dbReference type="EMBL" id="UAV84567.1"/>
    </source>
</evidence>
<sequence>MSEWLIGKYQEHMRKQALTIIQLKVEVEQAQKELTKSLELLKVVVAFSGPTVEEVEQARKHLGW</sequence>
<keyword evidence="3" id="KW-1185">Reference proteome</keyword>
<gene>
    <name evidence="2" type="ORF">PHB09_071</name>
</gene>
<organism evidence="2 3">
    <name type="scientific">Pseudomonas phage PHB09</name>
    <dbReference type="NCBI Taxonomy" id="2867265"/>
    <lineage>
        <taxon>Viruses</taxon>
        <taxon>Duplodnaviria</taxon>
        <taxon>Heunggongvirae</taxon>
        <taxon>Uroviricota</taxon>
        <taxon>Caudoviricetes</taxon>
        <taxon>Vandenendeviridae</taxon>
        <taxon>Gorskivirinae</taxon>
        <taxon>Dilongvirus</taxon>
        <taxon>Dilongvirus PHB09</taxon>
    </lineage>
</organism>
<dbReference type="EMBL" id="OK040171">
    <property type="protein sequence ID" value="UAV84567.1"/>
    <property type="molecule type" value="Genomic_DNA"/>
</dbReference>
<feature type="coiled-coil region" evidence="1">
    <location>
        <begin position="13"/>
        <end position="40"/>
    </location>
</feature>
<evidence type="ECO:0000313" key="3">
    <source>
        <dbReference type="Proteomes" id="UP000827914"/>
    </source>
</evidence>
<evidence type="ECO:0000256" key="1">
    <source>
        <dbReference type="SAM" id="Coils"/>
    </source>
</evidence>
<name>A0AAE8XDZ5_9CAUD</name>
<protein>
    <submittedName>
        <fullName evidence="2">Uncharacterized protein</fullName>
    </submittedName>
</protein>